<comment type="caution">
    <text evidence="1">The sequence shown here is derived from an EMBL/GenBank/DDBJ whole genome shotgun (WGS) entry which is preliminary data.</text>
</comment>
<reference evidence="1 2" key="1">
    <citation type="journal article" date="2015" name="Genome Biol.">
        <title>Comparative genomics of Steinernema reveals deeply conserved gene regulatory networks.</title>
        <authorList>
            <person name="Dillman A.R."/>
            <person name="Macchietto M."/>
            <person name="Porter C.F."/>
            <person name="Rogers A."/>
            <person name="Williams B."/>
            <person name="Antoshechkin I."/>
            <person name="Lee M.M."/>
            <person name="Goodwin Z."/>
            <person name="Lu X."/>
            <person name="Lewis E.E."/>
            <person name="Goodrich-Blair H."/>
            <person name="Stock S.P."/>
            <person name="Adams B.J."/>
            <person name="Sternberg P.W."/>
            <person name="Mortazavi A."/>
        </authorList>
    </citation>
    <scope>NUCLEOTIDE SEQUENCE [LARGE SCALE GENOMIC DNA]</scope>
    <source>
        <strain evidence="1 2">ALL</strain>
    </source>
</reference>
<reference evidence="1 2" key="2">
    <citation type="journal article" date="2019" name="G3 (Bethesda)">
        <title>Hybrid Assembly of the Genome of the Entomopathogenic Nematode Steinernema carpocapsae Identifies the X-Chromosome.</title>
        <authorList>
            <person name="Serra L."/>
            <person name="Macchietto M."/>
            <person name="Macias-Munoz A."/>
            <person name="McGill C.J."/>
            <person name="Rodriguez I.M."/>
            <person name="Rodriguez B."/>
            <person name="Murad R."/>
            <person name="Mortazavi A."/>
        </authorList>
    </citation>
    <scope>NUCLEOTIDE SEQUENCE [LARGE SCALE GENOMIC DNA]</scope>
    <source>
        <strain evidence="1 2">ALL</strain>
    </source>
</reference>
<dbReference type="EMBL" id="AZBU02000001">
    <property type="protein sequence ID" value="TMS39349.1"/>
    <property type="molecule type" value="Genomic_DNA"/>
</dbReference>
<dbReference type="AlphaFoldDB" id="A0A4U8V201"/>
<proteinExistence type="predicted"/>
<evidence type="ECO:0000313" key="2">
    <source>
        <dbReference type="Proteomes" id="UP000298663"/>
    </source>
</evidence>
<sequence length="81" mass="8943">MQIVSTGGRFLCHSSDQLLTDRRSTKTVCHQNISHCRHSPSTANKGPRNVKVVIFAHDLLRTCQMTTGHSIRDAINSVSAL</sequence>
<keyword evidence="2" id="KW-1185">Reference proteome</keyword>
<evidence type="ECO:0000313" key="1">
    <source>
        <dbReference type="EMBL" id="TMS39349.1"/>
    </source>
</evidence>
<gene>
    <name evidence="1" type="ORF">L596_005887</name>
</gene>
<name>A0A4U8V201_STECR</name>
<protein>
    <submittedName>
        <fullName evidence="1">Uncharacterized protein</fullName>
    </submittedName>
</protein>
<organism evidence="1 2">
    <name type="scientific">Steinernema carpocapsae</name>
    <name type="common">Entomopathogenic nematode</name>
    <dbReference type="NCBI Taxonomy" id="34508"/>
    <lineage>
        <taxon>Eukaryota</taxon>
        <taxon>Metazoa</taxon>
        <taxon>Ecdysozoa</taxon>
        <taxon>Nematoda</taxon>
        <taxon>Chromadorea</taxon>
        <taxon>Rhabditida</taxon>
        <taxon>Tylenchina</taxon>
        <taxon>Panagrolaimomorpha</taxon>
        <taxon>Strongyloidoidea</taxon>
        <taxon>Steinernematidae</taxon>
        <taxon>Steinernema</taxon>
    </lineage>
</organism>
<accession>A0A4U8V201</accession>
<dbReference type="Proteomes" id="UP000298663">
    <property type="component" value="Chromosome X"/>
</dbReference>
<dbReference type="EMBL" id="CM016762">
    <property type="protein sequence ID" value="TMS39349.1"/>
    <property type="molecule type" value="Genomic_DNA"/>
</dbReference>